<dbReference type="OrthoDB" id="2755432at2759"/>
<evidence type="ECO:0000313" key="2">
    <source>
        <dbReference type="Proteomes" id="UP000054549"/>
    </source>
</evidence>
<organism evidence="1 2">
    <name type="scientific">Amanita muscaria (strain Koide BX008)</name>
    <dbReference type="NCBI Taxonomy" id="946122"/>
    <lineage>
        <taxon>Eukaryota</taxon>
        <taxon>Fungi</taxon>
        <taxon>Dikarya</taxon>
        <taxon>Basidiomycota</taxon>
        <taxon>Agaricomycotina</taxon>
        <taxon>Agaricomycetes</taxon>
        <taxon>Agaricomycetidae</taxon>
        <taxon>Agaricales</taxon>
        <taxon>Pluteineae</taxon>
        <taxon>Amanitaceae</taxon>
        <taxon>Amanita</taxon>
    </lineage>
</organism>
<dbReference type="Proteomes" id="UP000054549">
    <property type="component" value="Unassembled WGS sequence"/>
</dbReference>
<accession>A0A0C2WNJ7</accession>
<dbReference type="EMBL" id="KN818342">
    <property type="protein sequence ID" value="KIL58276.1"/>
    <property type="molecule type" value="Genomic_DNA"/>
</dbReference>
<keyword evidence="2" id="KW-1185">Reference proteome</keyword>
<protein>
    <submittedName>
        <fullName evidence="1">Uncharacterized protein</fullName>
    </submittedName>
</protein>
<gene>
    <name evidence="1" type="ORF">M378DRAFT_181333</name>
</gene>
<dbReference type="HOGENOM" id="CLU_1805675_0_0_1"/>
<reference evidence="1 2" key="1">
    <citation type="submission" date="2014-04" db="EMBL/GenBank/DDBJ databases">
        <title>Evolutionary Origins and Diversification of the Mycorrhizal Mutualists.</title>
        <authorList>
            <consortium name="DOE Joint Genome Institute"/>
            <consortium name="Mycorrhizal Genomics Consortium"/>
            <person name="Kohler A."/>
            <person name="Kuo A."/>
            <person name="Nagy L.G."/>
            <person name="Floudas D."/>
            <person name="Copeland A."/>
            <person name="Barry K.W."/>
            <person name="Cichocki N."/>
            <person name="Veneault-Fourrey C."/>
            <person name="LaButti K."/>
            <person name="Lindquist E.A."/>
            <person name="Lipzen A."/>
            <person name="Lundell T."/>
            <person name="Morin E."/>
            <person name="Murat C."/>
            <person name="Riley R."/>
            <person name="Ohm R."/>
            <person name="Sun H."/>
            <person name="Tunlid A."/>
            <person name="Henrissat B."/>
            <person name="Grigoriev I.V."/>
            <person name="Hibbett D.S."/>
            <person name="Martin F."/>
        </authorList>
    </citation>
    <scope>NUCLEOTIDE SEQUENCE [LARGE SCALE GENOMIC DNA]</scope>
    <source>
        <strain evidence="1 2">Koide BX008</strain>
    </source>
</reference>
<name>A0A0C2WNJ7_AMAMK</name>
<sequence length="143" mass="15855">MDIDDPTKVELKKRTSIDSQGGLVHADKCHYPDFVVTAYGKRGDYGEDGDVIRLVIEVGSLGRDLKSSSIDDKLKVLAQLRRYLRVMGKMGVRWDTKAVGVCILGTEVAILQSKGNGNFPLTTRWYSLYADNFTNVVNTLATL</sequence>
<evidence type="ECO:0000313" key="1">
    <source>
        <dbReference type="EMBL" id="KIL58276.1"/>
    </source>
</evidence>
<proteinExistence type="predicted"/>
<dbReference type="InParanoid" id="A0A0C2WNJ7"/>
<dbReference type="AlphaFoldDB" id="A0A0C2WNJ7"/>